<dbReference type="KEGG" id="psoj:PHYSODRAFT_306040"/>
<proteinExistence type="predicted"/>
<organism evidence="1 2">
    <name type="scientific">Phytophthora sojae (strain P6497)</name>
    <name type="common">Soybean stem and root rot agent</name>
    <name type="synonym">Phytophthora megasperma f. sp. glycines</name>
    <dbReference type="NCBI Taxonomy" id="1094619"/>
    <lineage>
        <taxon>Eukaryota</taxon>
        <taxon>Sar</taxon>
        <taxon>Stramenopiles</taxon>
        <taxon>Oomycota</taxon>
        <taxon>Peronosporomycetes</taxon>
        <taxon>Peronosporales</taxon>
        <taxon>Peronosporaceae</taxon>
        <taxon>Phytophthora</taxon>
    </lineage>
</organism>
<reference evidence="1 2" key="1">
    <citation type="journal article" date="2006" name="Science">
        <title>Phytophthora genome sequences uncover evolutionary origins and mechanisms of pathogenesis.</title>
        <authorList>
            <person name="Tyler B.M."/>
            <person name="Tripathy S."/>
            <person name="Zhang X."/>
            <person name="Dehal P."/>
            <person name="Jiang R.H."/>
            <person name="Aerts A."/>
            <person name="Arredondo F.D."/>
            <person name="Baxter L."/>
            <person name="Bensasson D."/>
            <person name="Beynon J.L."/>
            <person name="Chapman J."/>
            <person name="Damasceno C.M."/>
            <person name="Dorrance A.E."/>
            <person name="Dou D."/>
            <person name="Dickerman A.W."/>
            <person name="Dubchak I.L."/>
            <person name="Garbelotto M."/>
            <person name="Gijzen M."/>
            <person name="Gordon S.G."/>
            <person name="Govers F."/>
            <person name="Grunwald N.J."/>
            <person name="Huang W."/>
            <person name="Ivors K.L."/>
            <person name="Jones R.W."/>
            <person name="Kamoun S."/>
            <person name="Krampis K."/>
            <person name="Lamour K.H."/>
            <person name="Lee M.K."/>
            <person name="McDonald W.H."/>
            <person name="Medina M."/>
            <person name="Meijer H.J."/>
            <person name="Nordberg E.K."/>
            <person name="Maclean D.J."/>
            <person name="Ospina-Giraldo M.D."/>
            <person name="Morris P.F."/>
            <person name="Phuntumart V."/>
            <person name="Putnam N.H."/>
            <person name="Rash S."/>
            <person name="Rose J.K."/>
            <person name="Sakihama Y."/>
            <person name="Salamov A.A."/>
            <person name="Savidor A."/>
            <person name="Scheuring C.F."/>
            <person name="Smith B.M."/>
            <person name="Sobral B.W."/>
            <person name="Terry A."/>
            <person name="Torto-Alalibo T.A."/>
            <person name="Win J."/>
            <person name="Xu Z."/>
            <person name="Zhang H."/>
            <person name="Grigoriev I.V."/>
            <person name="Rokhsar D.S."/>
            <person name="Boore J.L."/>
        </authorList>
    </citation>
    <scope>NUCLEOTIDE SEQUENCE [LARGE SCALE GENOMIC DNA]</scope>
    <source>
        <strain evidence="1 2">P6497</strain>
    </source>
</reference>
<name>G5A7J5_PHYSP</name>
<keyword evidence="2" id="KW-1185">Reference proteome</keyword>
<dbReference type="OMA" id="VMMQHIS"/>
<accession>G5A7J5</accession>
<sequence>MTATGIPPQVVMFGLQEEIRATVCALPESMAARFAQLLEENGICGGGVTQQQLEATLRRPSDGKLHTLPESFEFPSTDVLHAWHLWWFGNEDAGQPPFKSVSTRDLSTRKKRQTYSEWRVMMQHISTAIERATGTPPPSSKTEQQAAMLCIAGVNSLQLKTSRHTRRPTQLKVTTMLCLVREAEHADNANARTIEFSRRKRSKRD</sequence>
<dbReference type="RefSeq" id="XP_009536043.1">
    <property type="nucleotide sequence ID" value="XM_009537748.1"/>
</dbReference>
<evidence type="ECO:0000313" key="2">
    <source>
        <dbReference type="Proteomes" id="UP000002640"/>
    </source>
</evidence>
<dbReference type="EMBL" id="JH159161">
    <property type="protein sequence ID" value="EGZ07871.1"/>
    <property type="molecule type" value="Genomic_DNA"/>
</dbReference>
<dbReference type="GeneID" id="20642630"/>
<evidence type="ECO:0000313" key="1">
    <source>
        <dbReference type="EMBL" id="EGZ07871.1"/>
    </source>
</evidence>
<gene>
    <name evidence="1" type="ORF">PHYSODRAFT_306040</name>
</gene>
<dbReference type="InParanoid" id="G5A7J5"/>
<protein>
    <submittedName>
        <fullName evidence="1">Uncharacterized protein</fullName>
    </submittedName>
</protein>
<dbReference type="AlphaFoldDB" id="G5A7J5"/>
<dbReference type="Proteomes" id="UP000002640">
    <property type="component" value="Unassembled WGS sequence"/>
</dbReference>